<accession>A0A9P8RS77</accession>
<gene>
    <name evidence="3" type="ORF">GP486_001897</name>
</gene>
<protein>
    <recommendedName>
        <fullName evidence="2">DUF3074 domain-containing protein</fullName>
    </recommendedName>
</protein>
<dbReference type="InterPro" id="IPR024500">
    <property type="entry name" value="DUF3074"/>
</dbReference>
<evidence type="ECO:0000313" key="4">
    <source>
        <dbReference type="Proteomes" id="UP000750711"/>
    </source>
</evidence>
<keyword evidence="4" id="KW-1185">Reference proteome</keyword>
<feature type="compositionally biased region" description="Polar residues" evidence="1">
    <location>
        <begin position="48"/>
        <end position="68"/>
    </location>
</feature>
<dbReference type="Gene3D" id="3.30.530.20">
    <property type="match status" value="1"/>
</dbReference>
<comment type="caution">
    <text evidence="3">The sequence shown here is derived from an EMBL/GenBank/DDBJ whole genome shotgun (WGS) entry which is preliminary data.</text>
</comment>
<organism evidence="3 4">
    <name type="scientific">Trichoglossum hirsutum</name>
    <dbReference type="NCBI Taxonomy" id="265104"/>
    <lineage>
        <taxon>Eukaryota</taxon>
        <taxon>Fungi</taxon>
        <taxon>Dikarya</taxon>
        <taxon>Ascomycota</taxon>
        <taxon>Pezizomycotina</taxon>
        <taxon>Geoglossomycetes</taxon>
        <taxon>Geoglossales</taxon>
        <taxon>Geoglossaceae</taxon>
        <taxon>Trichoglossum</taxon>
    </lineage>
</organism>
<feature type="region of interest" description="Disordered" evidence="1">
    <location>
        <begin position="425"/>
        <end position="456"/>
    </location>
</feature>
<feature type="compositionally biased region" description="Basic and acidic residues" evidence="1">
    <location>
        <begin position="436"/>
        <end position="453"/>
    </location>
</feature>
<dbReference type="PANTHER" id="PTHR40370">
    <property type="entry name" value="EXPRESSED PROTEIN"/>
    <property type="match status" value="1"/>
</dbReference>
<feature type="domain" description="DUF3074" evidence="2">
    <location>
        <begin position="121"/>
        <end position="421"/>
    </location>
</feature>
<feature type="compositionally biased region" description="Basic and acidic residues" evidence="1">
    <location>
        <begin position="341"/>
        <end position="372"/>
    </location>
</feature>
<feature type="compositionally biased region" description="Low complexity" evidence="1">
    <location>
        <begin position="330"/>
        <end position="340"/>
    </location>
</feature>
<feature type="region of interest" description="Disordered" evidence="1">
    <location>
        <begin position="608"/>
        <end position="685"/>
    </location>
</feature>
<dbReference type="Proteomes" id="UP000750711">
    <property type="component" value="Unassembled WGS sequence"/>
</dbReference>
<evidence type="ECO:0000256" key="1">
    <source>
        <dbReference type="SAM" id="MobiDB-lite"/>
    </source>
</evidence>
<dbReference type="SUPFAM" id="SSF55961">
    <property type="entry name" value="Bet v1-like"/>
    <property type="match status" value="1"/>
</dbReference>
<sequence length="766" mass="83236">MAALHSALQRLAPVEWDSITQGDLEAYMKDIVSQTQLLVDSVPPPTVEDTTPITRPRSNTGASMASNSSEMYASSARSAPSDPTATLLHKEWGKPYRFAAKDNPLGMAVYKLAAKDGKGSWFARRSVHEGLGFSKWKKGLEAEFQETLGSQRFPGDGNVRGIGGEKLVERKVVDDVGKLEAYRVLLVYHLSAQFPGPTAPRDFVTLLISSSAALRSSPSFLTPELADINSRSPAPRHFALISKPCVHPNCPPREGFIRGQYESIEFIREIPLKQRSGSSSPNSPRKGRSRANSAATGGGAATRNTRKMNTFPVHSEASSNSLGGGSPRIGANANGTADGGAQEKKVSLGEPSREIVEREQANIHKKDNKNDSDAEDEFETNPVEWVMITRSDPGGSVPRWMVERGTPSSIIADAVKFLDWACQKEHPDSGSEEGDSVDHDHPHHHEGDGDHAWHTNSHLAGLGATEVSERGVSVLPGDGLAPVSGDAKEMPSVVTGAAVPGISAVTPAIVMNHLPGHRTPPEEKDTGGKQFDIQKQAAADTESDSDSSSLNSFITATGFAEGNGSCDEAESNYANSFITTSSANKDEMVGYEKELTKLNERKKRLDEQLAKTRARDEKRASEVTAKEAGRLTKAQEKHNREVSKQEEKYKREVQKLEAKKAKEARKAEERRKKQEEKDQKQKMQLERDEMKAELALLKKEREILIAQVGELQAENTVLTAKLGKLGGGNLVAELKNEVGRAGRLRARSLGNSGPTGRENMKEAVIQ</sequence>
<dbReference type="Pfam" id="PF11274">
    <property type="entry name" value="DUF3074"/>
    <property type="match status" value="1"/>
</dbReference>
<feature type="region of interest" description="Disordered" evidence="1">
    <location>
        <begin position="41"/>
        <end position="68"/>
    </location>
</feature>
<proteinExistence type="predicted"/>
<name>A0A9P8RS77_9PEZI</name>
<feature type="region of interest" description="Disordered" evidence="1">
    <location>
        <begin position="272"/>
        <end position="379"/>
    </location>
</feature>
<dbReference type="InterPro" id="IPR023393">
    <property type="entry name" value="START-like_dom_sf"/>
</dbReference>
<evidence type="ECO:0000259" key="2">
    <source>
        <dbReference type="Pfam" id="PF11274"/>
    </source>
</evidence>
<reference evidence="3" key="1">
    <citation type="submission" date="2021-03" db="EMBL/GenBank/DDBJ databases">
        <title>Comparative genomics and phylogenomic investigation of the class Geoglossomycetes provide insights into ecological specialization and systematics.</title>
        <authorList>
            <person name="Melie T."/>
            <person name="Pirro S."/>
            <person name="Miller A.N."/>
            <person name="Quandt A."/>
        </authorList>
    </citation>
    <scope>NUCLEOTIDE SEQUENCE</scope>
    <source>
        <strain evidence="3">CAQ_001_2017</strain>
    </source>
</reference>
<dbReference type="PANTHER" id="PTHR40370:SF1">
    <property type="entry name" value="DUF3074 DOMAIN-CONTAINING PROTEIN"/>
    <property type="match status" value="1"/>
</dbReference>
<dbReference type="AlphaFoldDB" id="A0A9P8RS77"/>
<evidence type="ECO:0000313" key="3">
    <source>
        <dbReference type="EMBL" id="KAH0563541.1"/>
    </source>
</evidence>
<dbReference type="EMBL" id="JAGHQM010000188">
    <property type="protein sequence ID" value="KAH0563541.1"/>
    <property type="molecule type" value="Genomic_DNA"/>
</dbReference>
<feature type="region of interest" description="Disordered" evidence="1">
    <location>
        <begin position="745"/>
        <end position="766"/>
    </location>
</feature>